<dbReference type="EMBL" id="GBRH01238736">
    <property type="protein sequence ID" value="JAD59159.1"/>
    <property type="molecule type" value="Transcribed_RNA"/>
</dbReference>
<reference evidence="1" key="2">
    <citation type="journal article" date="2015" name="Data Brief">
        <title>Shoot transcriptome of the giant reed, Arundo donax.</title>
        <authorList>
            <person name="Barrero R.A."/>
            <person name="Guerrero F.D."/>
            <person name="Moolhuijzen P."/>
            <person name="Goolsby J.A."/>
            <person name="Tidwell J."/>
            <person name="Bellgard S.E."/>
            <person name="Bellgard M.I."/>
        </authorList>
    </citation>
    <scope>NUCLEOTIDE SEQUENCE</scope>
    <source>
        <tissue evidence="1">Shoot tissue taken approximately 20 cm above the soil surface</tissue>
    </source>
</reference>
<organism evidence="1">
    <name type="scientific">Arundo donax</name>
    <name type="common">Giant reed</name>
    <name type="synonym">Donax arundinaceus</name>
    <dbReference type="NCBI Taxonomy" id="35708"/>
    <lineage>
        <taxon>Eukaryota</taxon>
        <taxon>Viridiplantae</taxon>
        <taxon>Streptophyta</taxon>
        <taxon>Embryophyta</taxon>
        <taxon>Tracheophyta</taxon>
        <taxon>Spermatophyta</taxon>
        <taxon>Magnoliopsida</taxon>
        <taxon>Liliopsida</taxon>
        <taxon>Poales</taxon>
        <taxon>Poaceae</taxon>
        <taxon>PACMAD clade</taxon>
        <taxon>Arundinoideae</taxon>
        <taxon>Arundineae</taxon>
        <taxon>Arundo</taxon>
    </lineage>
</organism>
<proteinExistence type="predicted"/>
<name>A0A0A9B5B6_ARUDO</name>
<reference evidence="1" key="1">
    <citation type="submission" date="2014-09" db="EMBL/GenBank/DDBJ databases">
        <authorList>
            <person name="Magalhaes I.L.F."/>
            <person name="Oliveira U."/>
            <person name="Santos F.R."/>
            <person name="Vidigal T.H.D.A."/>
            <person name="Brescovit A.D."/>
            <person name="Santos A.J."/>
        </authorList>
    </citation>
    <scope>NUCLEOTIDE SEQUENCE</scope>
    <source>
        <tissue evidence="1">Shoot tissue taken approximately 20 cm above the soil surface</tissue>
    </source>
</reference>
<sequence>MYIVAIIEKDAIAKTICVFWNDPIPIHFALWQHLFALVN</sequence>
<accession>A0A0A9B5B6</accession>
<dbReference type="AlphaFoldDB" id="A0A0A9B5B6"/>
<protein>
    <submittedName>
        <fullName evidence="1">Uncharacterized protein</fullName>
    </submittedName>
</protein>
<evidence type="ECO:0000313" key="1">
    <source>
        <dbReference type="EMBL" id="JAD59159.1"/>
    </source>
</evidence>